<keyword evidence="1" id="KW-0812">Transmembrane</keyword>
<evidence type="ECO:0000313" key="3">
    <source>
        <dbReference type="Proteomes" id="UP000008983"/>
    </source>
</evidence>
<name>G0QWC7_ICHMU</name>
<dbReference type="EMBL" id="GL983988">
    <property type="protein sequence ID" value="EGR30474.1"/>
    <property type="molecule type" value="Genomic_DNA"/>
</dbReference>
<dbReference type="GeneID" id="14906585"/>
<evidence type="ECO:0000256" key="1">
    <source>
        <dbReference type="SAM" id="Phobius"/>
    </source>
</evidence>
<keyword evidence="3" id="KW-1185">Reference proteome</keyword>
<proteinExistence type="predicted"/>
<dbReference type="AlphaFoldDB" id="G0QWC7"/>
<sequence length="116" mass="14117">MNKVQNYSYQVYWKILLEEYFWKYDKFRLFIIIIQQTMFVFLLFKGSNTSQTYCNSTESTQYKIREDQNFFYGNTGGFQGGQQTESCRFIYSIKKCISSRYLWSRSLLKDINLQYI</sequence>
<protein>
    <recommendedName>
        <fullName evidence="4">Transmembrane protein</fullName>
    </recommendedName>
</protein>
<feature type="transmembrane region" description="Helical" evidence="1">
    <location>
        <begin position="27"/>
        <end position="44"/>
    </location>
</feature>
<dbReference type="Proteomes" id="UP000008983">
    <property type="component" value="Unassembled WGS sequence"/>
</dbReference>
<organism evidence="2 3">
    <name type="scientific">Ichthyophthirius multifiliis</name>
    <name type="common">White spot disease agent</name>
    <name type="synonym">Ich</name>
    <dbReference type="NCBI Taxonomy" id="5932"/>
    <lineage>
        <taxon>Eukaryota</taxon>
        <taxon>Sar</taxon>
        <taxon>Alveolata</taxon>
        <taxon>Ciliophora</taxon>
        <taxon>Intramacronucleata</taxon>
        <taxon>Oligohymenophorea</taxon>
        <taxon>Hymenostomatida</taxon>
        <taxon>Ophryoglenina</taxon>
        <taxon>Ichthyophthirius</taxon>
    </lineage>
</organism>
<dbReference type="InParanoid" id="G0QWC7"/>
<accession>G0QWC7</accession>
<reference evidence="2 3" key="1">
    <citation type="submission" date="2011-07" db="EMBL/GenBank/DDBJ databases">
        <authorList>
            <person name="Coyne R."/>
            <person name="Brami D."/>
            <person name="Johnson J."/>
            <person name="Hostetler J."/>
            <person name="Hannick L."/>
            <person name="Clark T."/>
            <person name="Cassidy-Hanley D."/>
            <person name="Inman J."/>
        </authorList>
    </citation>
    <scope>NUCLEOTIDE SEQUENCE [LARGE SCALE GENOMIC DNA]</scope>
    <source>
        <strain evidence="2 3">G5</strain>
    </source>
</reference>
<keyword evidence="1" id="KW-0472">Membrane</keyword>
<gene>
    <name evidence="2" type="ORF">IMG5_131000</name>
</gene>
<dbReference type="RefSeq" id="XP_004032061.1">
    <property type="nucleotide sequence ID" value="XM_004032013.1"/>
</dbReference>
<evidence type="ECO:0000313" key="2">
    <source>
        <dbReference type="EMBL" id="EGR30474.1"/>
    </source>
</evidence>
<keyword evidence="1" id="KW-1133">Transmembrane helix</keyword>
<evidence type="ECO:0008006" key="4">
    <source>
        <dbReference type="Google" id="ProtNLM"/>
    </source>
</evidence>